<dbReference type="KEGG" id="dme:Dmel_CG3291"/>
<dbReference type="ComplexPortal" id="CPX-26611">
    <property type="entry name" value="RNA decapping and exonuclease complex"/>
</dbReference>
<dbReference type="GO" id="GO:0070481">
    <property type="term" value="P:nuclear-transcribed mRNA catabolic process, non-stop decay"/>
    <property type="evidence" value="ECO:0000315"/>
    <property type="project" value="FlyBase"/>
</dbReference>
<evidence type="ECO:0000256" key="3">
    <source>
        <dbReference type="ARBA" id="ARBA00022552"/>
    </source>
</evidence>
<dbReference type="GO" id="GO:0000184">
    <property type="term" value="P:nuclear-transcribed mRNA catabolic process, nonsense-mediated decay"/>
    <property type="evidence" value="ECO:0000315"/>
    <property type="project" value="FlyBase"/>
</dbReference>
<dbReference type="GO" id="GO:0007391">
    <property type="term" value="P:dorsal closure"/>
    <property type="evidence" value="ECO:0000315"/>
    <property type="project" value="FlyBase"/>
</dbReference>
<evidence type="ECO:0000259" key="14">
    <source>
        <dbReference type="Pfam" id="PF03159"/>
    </source>
</evidence>
<dbReference type="Pfam" id="PF18332">
    <property type="entry name" value="XRN1_D1"/>
    <property type="match status" value="1"/>
</dbReference>
<dbReference type="CDD" id="cd18673">
    <property type="entry name" value="PIN_XRN1-2-like"/>
    <property type="match status" value="1"/>
</dbReference>
<dbReference type="HOGENOM" id="CLU_001581_0_1_1"/>
<dbReference type="AlphaFoldDB" id="E1JJR3"/>
<dbReference type="PDB" id="2Y35">
    <property type="method" value="X-ray"/>
    <property type="resolution" value="3.20 A"/>
    <property type="chains" value="A=1-1140"/>
</dbReference>
<dbReference type="GO" id="GO:0005634">
    <property type="term" value="C:nucleus"/>
    <property type="evidence" value="ECO:0000318"/>
    <property type="project" value="GO_Central"/>
</dbReference>
<dbReference type="GO" id="GO:0042060">
    <property type="term" value="P:wound healing"/>
    <property type="evidence" value="ECO:0000315"/>
    <property type="project" value="FlyBase"/>
</dbReference>
<reference evidence="20 22" key="12">
    <citation type="journal article" date="2015" name="G3 (Bethesda)">
        <title>Gene Model Annotations for Drosophila melanogaster: The Rule-Benders.</title>
        <authorList>
            <consortium name="FlyBase Consortium"/>
            <person name="Crosby M.A."/>
            <person name="Gramates L.S."/>
            <person name="Dos Santos G."/>
            <person name="Matthews B.B."/>
            <person name="St Pierre S.E."/>
            <person name="Zhou P."/>
            <person name="Schroeder A.J."/>
            <person name="Falls K."/>
            <person name="Emmert D.B."/>
            <person name="Russo S.M."/>
            <person name="Gelbart W.M."/>
            <person name="null"/>
        </authorList>
    </citation>
    <scope>NUCLEOTIDE SEQUENCE [LARGE SCALE GENOMIC DNA]</scope>
    <source>
        <strain evidence="22">Berkeley</strain>
    </source>
</reference>
<reference evidence="20 22" key="13">
    <citation type="journal article" date="2015" name="Genome Res.">
        <title>The Release 6 reference sequence of the Drosophila melanogaster genome.</title>
        <authorList>
            <person name="Hoskins R.A."/>
            <person name="Carlson J.W."/>
            <person name="Wan K.H."/>
            <person name="Park S."/>
            <person name="Mendez I."/>
            <person name="Galle S.E."/>
            <person name="Booth B.W."/>
            <person name="Pfeiffer B.D."/>
            <person name="George R.A."/>
            <person name="Svirskas R."/>
            <person name="Krzywinski M."/>
            <person name="Schein J."/>
            <person name="Accardo M.C."/>
            <person name="Damia E."/>
            <person name="Messina G."/>
            <person name="Mendez-Lago M."/>
            <person name="de Pablos B."/>
            <person name="Demakova O.V."/>
            <person name="Andreyeva E.N."/>
            <person name="Boldyreva L.V."/>
            <person name="Marra M."/>
            <person name="Carvalho A.B."/>
            <person name="Dimitri P."/>
            <person name="Villasante A."/>
            <person name="Zhimulev I.F."/>
            <person name="Rubin G.M."/>
            <person name="Karpen G.H."/>
            <person name="Celniker S.E."/>
        </authorList>
    </citation>
    <scope>NUCLEOTIDE SEQUENCE [LARGE SCALE GENOMIC DNA]</scope>
    <source>
        <strain evidence="22">Berkeley</strain>
    </source>
</reference>
<dbReference type="CTD" id="32935"/>
<evidence type="ECO:0000313" key="20">
    <source>
        <dbReference type="EMBL" id="ACZ95330.1"/>
    </source>
</evidence>
<dbReference type="InterPro" id="IPR041412">
    <property type="entry name" value="Xrn1_helical"/>
</dbReference>
<dbReference type="GO" id="GO:0043186">
    <property type="term" value="C:P granule"/>
    <property type="evidence" value="ECO:0000314"/>
    <property type="project" value="FlyBase"/>
</dbReference>
<feature type="region of interest" description="Disordered" evidence="13">
    <location>
        <begin position="1147"/>
        <end position="1178"/>
    </location>
</feature>
<keyword evidence="9" id="KW-0804">Transcription</keyword>
<evidence type="ECO:0000256" key="6">
    <source>
        <dbReference type="ARBA" id="ARBA00022801"/>
    </source>
</evidence>
<dbReference type="GO" id="GO:0007476">
    <property type="term" value="P:imaginal disc-derived wing morphogenesis"/>
    <property type="evidence" value="ECO:0000315"/>
    <property type="project" value="FlyBase"/>
</dbReference>
<dbReference type="GO" id="GO:0010629">
    <property type="term" value="P:negative regulation of gene expression"/>
    <property type="evidence" value="ECO:0000316"/>
    <property type="project" value="FlyBase"/>
</dbReference>
<dbReference type="GO" id="GO:0006402">
    <property type="term" value="P:mRNA catabolic process"/>
    <property type="evidence" value="ECO:0000314"/>
    <property type="project" value="FlyBase"/>
</dbReference>
<reference evidence="23" key="10">
    <citation type="journal article" date="2012" name="Nat. Struct. Mol. Biol.">
        <title>A direct interaction between DCP1 and XRN1 couples mRNA decapping to 5' exonucleolytic degradation.</title>
        <authorList>
            <person name="Braun J.E."/>
            <person name="Truffault V."/>
            <person name="Boland A."/>
            <person name="Huntzinger E."/>
            <person name="Chang C.T."/>
            <person name="Haas G."/>
            <person name="Weichenrieder O."/>
            <person name="Coles M."/>
            <person name="Izaurralde E."/>
        </authorList>
    </citation>
    <scope>STRUCTURE BY NMR OF 1322-1355</scope>
</reference>
<dbReference type="Gene3D" id="1.25.40.1050">
    <property type="match status" value="1"/>
</dbReference>
<evidence type="ECO:0000256" key="2">
    <source>
        <dbReference type="ARBA" id="ARBA00022472"/>
    </source>
</evidence>
<dbReference type="CD-CODE" id="A6E1D014">
    <property type="entry name" value="P-body"/>
</dbReference>
<dbReference type="GO" id="GO:0005737">
    <property type="term" value="C:cytoplasm"/>
    <property type="evidence" value="ECO:0000314"/>
    <property type="project" value="FlyBase"/>
</dbReference>
<dbReference type="OMA" id="VASWPWF"/>
<reference evidence="24" key="9">
    <citation type="journal article" date="2011" name="Mol. Cell">
        <title>Coupled 5' nucleotide recognition and processivity in Xrn1-mediated mRNA decay.</title>
        <authorList>
            <person name="Jinek M."/>
            <person name="Coyle S.M."/>
            <person name="Doudna J.A."/>
        </authorList>
    </citation>
    <scope>X-RAY CRYSTALLOGRAPHY (3.20 ANGSTROMS) OF 1-1140 IN COMPLEX WITH MG(2+)</scope>
</reference>
<dbReference type="PDBsum" id="2Y35"/>
<feature type="domain" description="Xrn1 helical" evidence="15">
    <location>
        <begin position="269"/>
        <end position="361"/>
    </location>
</feature>
<keyword evidence="8" id="KW-0805">Transcription regulation</keyword>
<feature type="compositionally biased region" description="Basic and acidic residues" evidence="13">
    <location>
        <begin position="1195"/>
        <end position="1209"/>
    </location>
</feature>
<dbReference type="InParanoid" id="E1JJR3"/>
<evidence type="ECO:0000259" key="19">
    <source>
        <dbReference type="Pfam" id="PF18334"/>
    </source>
</evidence>
<reference evidence="20 22" key="8">
    <citation type="journal article" date="2007" name="Science">
        <title>Sequence finishing and mapping of Drosophila melanogaster heterochromatin.</title>
        <authorList>
            <person name="Hoskins R.A."/>
            <person name="Carlson J.W."/>
            <person name="Kennedy C."/>
            <person name="Acevedo D."/>
            <person name="Evans-Holm M."/>
            <person name="Frise E."/>
            <person name="Wan K.H."/>
            <person name="Park S."/>
            <person name="Mendez-Lago M."/>
            <person name="Rossi F."/>
            <person name="Villasante A."/>
            <person name="Dimitri P."/>
            <person name="Karpen G.H."/>
            <person name="Celniker S.E."/>
        </authorList>
    </citation>
    <scope>NUCLEOTIDE SEQUENCE [LARGE SCALE GENOMIC DNA]</scope>
    <source>
        <strain evidence="22">Berkeley</strain>
    </source>
</reference>
<dbReference type="FunFam" id="3.40.50.12390:FF:000004">
    <property type="entry name" value="5'-3' exoribonuclease 1"/>
    <property type="match status" value="1"/>
</dbReference>
<dbReference type="PaxDb" id="7227-FBpp0291292"/>
<evidence type="ECO:0000256" key="12">
    <source>
        <dbReference type="PIRNR" id="PIRNR006743"/>
    </source>
</evidence>
<dbReference type="GO" id="GO:0006397">
    <property type="term" value="P:mRNA processing"/>
    <property type="evidence" value="ECO:0007669"/>
    <property type="project" value="UniProtKB-KW"/>
</dbReference>
<protein>
    <recommendedName>
        <fullName evidence="12">5'-3' exoribonuclease 1</fullName>
        <ecNumber evidence="12">3.1.13.-</ecNumber>
    </recommendedName>
</protein>
<dbReference type="GO" id="GO:0007283">
    <property type="term" value="P:spermatogenesis"/>
    <property type="evidence" value="ECO:0000315"/>
    <property type="project" value="FlyBase"/>
</dbReference>
<dbReference type="GO" id="GO:0043066">
    <property type="term" value="P:negative regulation of apoptotic process"/>
    <property type="evidence" value="ECO:0000315"/>
    <property type="project" value="FlyBase"/>
</dbReference>
<reference evidence="20 22" key="6">
    <citation type="journal article" date="2005" name="PLoS Comput. Biol.">
        <title>Combined evidence annotation of transposable elements in genome sequences.</title>
        <authorList>
            <person name="Quesneville H."/>
            <person name="Bergman C.M."/>
            <person name="Andrieu O."/>
            <person name="Autard D."/>
            <person name="Nouaud D."/>
            <person name="Ashburner M."/>
            <person name="Anxolabehere D."/>
        </authorList>
    </citation>
    <scope>NUCLEOTIDE SEQUENCE [LARGE SCALE GENOMIC DNA]</scope>
    <source>
        <strain evidence="22">Berkeley</strain>
    </source>
</reference>
<dbReference type="Proteomes" id="UP000000803">
    <property type="component" value="Chromosome X"/>
</dbReference>
<dbReference type="Pfam" id="PF18245">
    <property type="entry name" value="XRN1_DBM"/>
    <property type="match status" value="1"/>
</dbReference>
<feature type="domain" description="5'-3' exoribonuclease 1 SH3-like" evidence="16">
    <location>
        <begin position="1059"/>
        <end position="1136"/>
    </location>
</feature>
<reference evidence="20 22" key="3">
    <citation type="journal article" date="2002" name="Genome Biol.">
        <title>Annotation of the Drosophila melanogaster euchromatic genome: a systematic review.</title>
        <authorList>
            <person name="Misra S."/>
            <person name="Crosby M.A."/>
            <person name="Mungall C.J."/>
            <person name="Matthews B.B."/>
            <person name="Campbell K.S."/>
            <person name="Hradecky P."/>
            <person name="Huang Y."/>
            <person name="Kaminker J.S."/>
            <person name="Millburn G.H."/>
            <person name="Prochnik S.E."/>
            <person name="Smith C.D."/>
            <person name="Tupy J.L."/>
            <person name="Whitfied E.J."/>
            <person name="Bayraktaroglu L."/>
            <person name="Berman B.P."/>
            <person name="Bettencourt B.R."/>
            <person name="Celniker S.E."/>
            <person name="de Grey A.D."/>
            <person name="Drysdale R.A."/>
            <person name="Harris N.L."/>
            <person name="Richter J."/>
            <person name="Russo S."/>
            <person name="Schroeder A.J."/>
            <person name="Shu S.Q."/>
            <person name="Stapleton M."/>
            <person name="Yamada C."/>
            <person name="Ashburner M."/>
            <person name="Gelbart W.M."/>
            <person name="Rubin G.M."/>
            <person name="Lewis S.E."/>
        </authorList>
    </citation>
    <scope>GENOME REANNOTATION</scope>
    <source>
        <strain evidence="22">Berkeley</strain>
    </source>
</reference>
<evidence type="ECO:0000256" key="7">
    <source>
        <dbReference type="ARBA" id="ARBA00022839"/>
    </source>
</evidence>
<dbReference type="GO" id="GO:0045572">
    <property type="term" value="P:positive regulation of imaginal disc growth"/>
    <property type="evidence" value="ECO:0000315"/>
    <property type="project" value="FlyBase"/>
</dbReference>
<dbReference type="PANTHER" id="PTHR12341">
    <property type="entry name" value="5'-&gt;3' EXORIBONUCLEASE"/>
    <property type="match status" value="1"/>
</dbReference>
<keyword evidence="2" id="KW-0806">Transcription termination</keyword>
<dbReference type="FunFam" id="3.40.50.12390:FF:000005">
    <property type="entry name" value="5'-3' exoribonuclease 2"/>
    <property type="match status" value="1"/>
</dbReference>
<dbReference type="Pfam" id="PF17846">
    <property type="entry name" value="XRN_M"/>
    <property type="match status" value="2"/>
</dbReference>
<keyword evidence="25" id="KW-1267">Proteomics identification</keyword>
<dbReference type="InterPro" id="IPR041106">
    <property type="entry name" value="XRN1_D2_D3"/>
</dbReference>
<dbReference type="FlyBase" id="FBgn0020261">
    <property type="gene designation" value="pcm"/>
</dbReference>
<dbReference type="PDBsum" id="2LYD"/>
<keyword evidence="12" id="KW-0963">Cytoplasm</keyword>
<evidence type="ECO:0000259" key="17">
    <source>
        <dbReference type="Pfam" id="PF18245"/>
    </source>
</evidence>
<keyword evidence="3" id="KW-0698">rRNA processing</keyword>
<sequence>MGVPKFFRYISERYPCLSELAREHCIPEFDNLYLDMNGIVHNCSHPDDNNIHFHLEEEQIFQEIFNYVDKLFYLIKPQRLFFLSVDGVAPRAKMNQQRSRRFRTAREAEQQEAKAAQRGELREHERFDSNCITPGTEFMVRLQEGLRAFLKTKISTDPLWQRCTVILSGQEAPGEGEHKIMDYIRYMKTQPDYDPNTRHCLYGLDADLIILGLCTHELHFVVLREEVKFGRNVKRTSVEETRFFLLHLGLLREYLELEFDALRTDEHKLDIAQLIDDWVLMGFLVGNDFIPHLPCLHISSNALPLLYRTYIGIYPTLGGNINENGKLNLRRLQIFISALTEVELDHFKEHADDLKYMNNKSEAFDMDVGEITESQNLDSDLGALINKSMLLYDDDSEEDCSDENAVLLKEFQNYKRNFYRNKFKRDPNDELIEELCHHYVNALQWVLDYYYRGVQSWDWYYPFHYTPFISDLKNIEQVEIAFHMGTPFLPFQQLLAVLPAASAKLLPVAYHDLMLLPTSPLAEFYPLEFESDLNGKKHDWEAVVLIPFIDEGRLLAAMLPCEAQLSLEERERNRHGPMYVYKYSTVAQGPMPAYPPLRALPVLYCTEVAKWSHEIAVNLPYSVCIELPNAARTVFFPGFPTMQHLPFDFELRNDRVKVFEQVSRNQNIVLKPRKRQLEDTLTAVASQYLGKVIHVGWPHLVKAIVVRVATRDQRVDSEGITLNDSRRFDSECKALQEHFINRMGIQFANYDVLVYVRTFAGNSTEFRDKGALMVRDSWSSSVTGYPAQGVVADLTVWERMRKNFLNVEHYFPVGSTIFLITDPYYGSEGTVQDPRLAYTNGRIQVSIMVRPEPKVNAARQLQEERDRDYLSTFQVCNLLRISGRTLGRLSGTVWVVLGPRRQKMENVTKHNIGLQLKYPRQNEERAGYCFRTNNQWYYSSLAVDLMRNYCQRYPDVIDFFGDSNDRAEFVFEQDVFPNAVGHRRVEELANWVRQQPHMKVERISCGSKTVCRETIELLIAAVDDLRSLPVKHVKLQVKPHLLIKPNVTLPDVYRSKRPVRLFDRVVIVRTIYMVPVGTKGTVIGIHPVTDPNPVRLECVHAVDTFCKVLFDSPVPNCNNIHGIAEDRVYKVPEIALVIIKTDEEGKKQNDCELPVRDPQPNQAQDEPVRATSSRYVTAAGSTSVPITMKTQISDEFVKTRSDPIARTDSYKPSSEPKPVPVPEQITNWRERVSTPTNKPQPAPNNWRINRSSSRQQGGSIFVAPPTKTPDAAASTASTAFTAASSATLTPLDQTLALMSVLGVGEDQSSPPLQEAVQQQRPPLLQQQRAPFPGQMPNLPKPPLFWQQEAQKQEALQQEAQQQEAQKKQQQAHAQMEPERINSQHFYRSGQTGAALNQPPLGAPSKRQWHEWVHPRMQHANAFHAGVNNGYQMRPKKNIAAQSTFNNNVHMHLQQPYYPNQQQQQQQQQPLQLTEINNAPPRYSTIQDFVPIQAYRPKKLNRVQPAGRQDVDATKNPSRSPVLQQPTNETIDTKASSSLPVQSAGEQVIGLMQTLEIKQPAASQSESDGVSTGSANAPTATTSSQAVNRRKHRVPRIGAKFDLEYILPDSPHPT</sequence>
<dbReference type="GO" id="GO:0010603">
    <property type="term" value="P:regulation of cytoplasmic mRNA processing body assembly"/>
    <property type="evidence" value="ECO:0000315"/>
    <property type="project" value="FlyBase"/>
</dbReference>
<dbReference type="PIRSF" id="PIRSF006743">
    <property type="entry name" value="Exonuclease_Xnr1"/>
    <property type="match status" value="1"/>
</dbReference>
<dbReference type="VEuPathDB" id="VectorBase:FBgn0020261"/>
<evidence type="ECO:0000256" key="1">
    <source>
        <dbReference type="ARBA" id="ARBA00004123"/>
    </source>
</evidence>
<evidence type="ECO:0000256" key="4">
    <source>
        <dbReference type="ARBA" id="ARBA00022664"/>
    </source>
</evidence>
<organism evidence="20 22">
    <name type="scientific">Drosophila melanogaster</name>
    <name type="common">Fruit fly</name>
    <dbReference type="NCBI Taxonomy" id="7227"/>
    <lineage>
        <taxon>Eukaryota</taxon>
        <taxon>Metazoa</taxon>
        <taxon>Ecdysozoa</taxon>
        <taxon>Arthropoda</taxon>
        <taxon>Hexapoda</taxon>
        <taxon>Insecta</taxon>
        <taxon>Pterygota</taxon>
        <taxon>Neoptera</taxon>
        <taxon>Endopterygota</taxon>
        <taxon>Diptera</taxon>
        <taxon>Brachycera</taxon>
        <taxon>Muscomorpha</taxon>
        <taxon>Ephydroidea</taxon>
        <taxon>Drosophilidae</taxon>
        <taxon>Drosophila</taxon>
        <taxon>Sophophora</taxon>
    </lineage>
</organism>
<evidence type="ECO:0000256" key="11">
    <source>
        <dbReference type="ARBA" id="ARBA00038299"/>
    </source>
</evidence>
<keyword evidence="22" id="KW-1185">Reference proteome</keyword>
<dbReference type="GO" id="GO:0006364">
    <property type="term" value="P:rRNA processing"/>
    <property type="evidence" value="ECO:0007669"/>
    <property type="project" value="UniProtKB-KW"/>
</dbReference>
<dbReference type="DNASU" id="32935"/>
<dbReference type="RefSeq" id="NP_001162796.1">
    <property type="nucleotide sequence ID" value="NM_001169325.2"/>
</dbReference>
<dbReference type="InterPro" id="IPR047008">
    <property type="entry name" value="XRN1_SH3_sf"/>
</dbReference>
<keyword evidence="23 24" id="KW-0002">3D-structure</keyword>
<dbReference type="GO" id="GO:0000956">
    <property type="term" value="P:nuclear-transcribed mRNA catabolic process"/>
    <property type="evidence" value="ECO:0000315"/>
    <property type="project" value="FlyBase"/>
</dbReference>
<accession>E1JJR3</accession>
<feature type="binding site" evidence="24">
    <location>
        <position position="177"/>
    </location>
    <ligand>
        <name>Mg(2+)</name>
        <dbReference type="ChEBI" id="CHEBI:18420"/>
    </ligand>
</feature>
<evidence type="ECO:0000256" key="5">
    <source>
        <dbReference type="ARBA" id="ARBA00022722"/>
    </source>
</evidence>
<proteinExistence type="evidence at protein level"/>
<evidence type="ECO:0000259" key="15">
    <source>
        <dbReference type="Pfam" id="PF17846"/>
    </source>
</evidence>
<dbReference type="Pfam" id="PF18129">
    <property type="entry name" value="SH3_12"/>
    <property type="match status" value="1"/>
</dbReference>
<keyword evidence="12" id="KW-0694">RNA-binding</keyword>
<evidence type="ECO:0000256" key="9">
    <source>
        <dbReference type="ARBA" id="ARBA00023163"/>
    </source>
</evidence>
<dbReference type="GO" id="GO:0046872">
    <property type="term" value="F:metal ion binding"/>
    <property type="evidence" value="ECO:0007669"/>
    <property type="project" value="UniProtKB-KW"/>
</dbReference>
<feature type="region of interest" description="Disordered" evidence="13">
    <location>
        <begin position="1195"/>
        <end position="1271"/>
    </location>
</feature>
<evidence type="ECO:0007829" key="24">
    <source>
        <dbReference type="PDB" id="2Y35"/>
    </source>
</evidence>
<comment type="similarity">
    <text evidence="11 12">Belongs to the 5'-3' exonuclease family.</text>
</comment>
<evidence type="ECO:0007829" key="25">
    <source>
        <dbReference type="PeptideAtlas" id="E1JJR3"/>
    </source>
</evidence>
<dbReference type="GO" id="GO:0000932">
    <property type="term" value="C:P-body"/>
    <property type="evidence" value="ECO:0000314"/>
    <property type="project" value="FlyBase"/>
</dbReference>
<feature type="domain" description="Xrn1 N-terminal" evidence="14">
    <location>
        <begin position="1"/>
        <end position="226"/>
    </location>
</feature>
<feature type="region of interest" description="Disordered" evidence="13">
    <location>
        <begin position="1349"/>
        <end position="1376"/>
    </location>
</feature>
<evidence type="ECO:0007829" key="23">
    <source>
        <dbReference type="PDB" id="2LYD"/>
    </source>
</evidence>
<evidence type="ECO:0000259" key="18">
    <source>
        <dbReference type="Pfam" id="PF18332"/>
    </source>
</evidence>
<feature type="compositionally biased region" description="Polar residues" evidence="13">
    <location>
        <begin position="1560"/>
        <end position="1586"/>
    </location>
</feature>
<comment type="subcellular location">
    <subcellularLocation>
        <location evidence="12">Cytoplasm</location>
    </subcellularLocation>
    <subcellularLocation>
        <location evidence="1">Nucleus</location>
    </subcellularLocation>
</comment>
<dbReference type="InterPro" id="IPR016494">
    <property type="entry name" value="5_3_exoribonuclease_1"/>
</dbReference>
<dbReference type="PhylomeDB" id="E1JJR3"/>
<reference evidence="20 22" key="1">
    <citation type="journal article" date="2000" name="Science">
        <title>The genome sequence of Drosophila melanogaster.</title>
        <authorList>
            <person name="Adams M.D."/>
            <person name="Celniker S.E."/>
            <person name="Holt R.A."/>
            <person name="Evans C.A."/>
            <person name="Gocayne J.D."/>
            <person name="Amanatides P.G."/>
            <person name="Scherer S.E."/>
            <person name="Li P.W."/>
            <person name="Hoskins R.A."/>
            <person name="Galle R.F."/>
            <person name="George R.A."/>
            <person name="Lewis S.E."/>
            <person name="Richards S."/>
            <person name="Ashburner M."/>
            <person name="Henderson S.N."/>
            <person name="Sutton G.G."/>
            <person name="Wortman J.R."/>
            <person name="Yandell M.D."/>
            <person name="Zhang Q."/>
            <person name="Chen L.X."/>
            <person name="Brandon R.C."/>
            <person name="Rogers Y.H."/>
            <person name="Blazej R.G."/>
            <person name="Champe M."/>
            <person name="Pfeiffer B.D."/>
            <person name="Wan K.H."/>
            <person name="Doyle C."/>
            <person name="Baxter E.G."/>
            <person name="Helt G."/>
            <person name="Nelson C.R."/>
            <person name="Gabor G.L."/>
            <person name="Abril J.F."/>
            <person name="Agbayani A."/>
            <person name="An H.J."/>
            <person name="Andrews-Pfannkoch C."/>
            <person name="Baldwin D."/>
            <person name="Ballew R.M."/>
            <person name="Basu A."/>
            <person name="Baxendale J."/>
            <person name="Bayraktaroglu L."/>
            <person name="Beasley E.M."/>
            <person name="Beeson K.Y."/>
            <person name="Benos P.V."/>
            <person name="Berman B.P."/>
            <person name="Bhandari D."/>
            <person name="Bolshakov S."/>
            <person name="Borkova D."/>
            <person name="Botchan M.R."/>
            <person name="Bouck J."/>
            <person name="Brokstein P."/>
            <person name="Brottier P."/>
            <person name="Burtis K.C."/>
            <person name="Busam D.A."/>
            <person name="Butler H."/>
            <person name="Cadieu E."/>
            <person name="Center A."/>
            <person name="Chandra I."/>
            <person name="Cherry J.M."/>
            <person name="Cawley S."/>
            <person name="Dahlke C."/>
            <person name="Davenport L.B."/>
            <person name="Davies P."/>
            <person name="de Pablos B."/>
            <person name="Delcher A."/>
            <person name="Deng Z."/>
            <person name="Mays A.D."/>
            <person name="Dew I."/>
            <person name="Dietz S.M."/>
            <person name="Dodson K."/>
            <person name="Doup L.E."/>
            <person name="Downes M."/>
            <person name="Dugan-Rocha S."/>
            <person name="Dunkov B.C."/>
            <person name="Dunn P."/>
            <person name="Durbin K.J."/>
            <person name="Evangelista C.C."/>
            <person name="Ferraz C."/>
            <person name="Ferriera S."/>
            <person name="Fleischmann W."/>
            <person name="Fosler C."/>
            <person name="Gabrielian A.E."/>
            <person name="Garg N.S."/>
            <person name="Gelbart W.M."/>
            <person name="Glasser K."/>
            <person name="Glodek A."/>
            <person name="Gong F."/>
            <person name="Gorrell J.H."/>
            <person name="Gu Z."/>
            <person name="Guan P."/>
            <person name="Harris M."/>
            <person name="Harris N.L."/>
            <person name="Harvey D."/>
            <person name="Heiman T.J."/>
            <person name="Hernandez J.R."/>
            <person name="Houck J."/>
            <person name="Hostin D."/>
            <person name="Houston K.A."/>
            <person name="Howland T.J."/>
            <person name="Wei M.H."/>
            <person name="Ibegwam C."/>
            <person name="Jalali M."/>
            <person name="Kalush F."/>
            <person name="Karpen G.H."/>
            <person name="Ke Z."/>
            <person name="Kennison J.A."/>
            <person name="Ketchum K.A."/>
            <person name="Kimmel B.E."/>
            <person name="Kodira C.D."/>
            <person name="Kraft C."/>
            <person name="Kravitz S."/>
            <person name="Kulp D."/>
            <person name="Lai Z."/>
            <person name="Lasko P."/>
            <person name="Lei Y."/>
            <person name="Levitsky A.A."/>
            <person name="Li J."/>
            <person name="Li Z."/>
            <person name="Liang Y."/>
            <person name="Lin X."/>
            <person name="Liu X."/>
            <person name="Mattei B."/>
            <person name="McIntosh T.C."/>
            <person name="McLeod M.P."/>
            <person name="McPherson D."/>
            <person name="Merkulov G."/>
            <person name="Milshina N.V."/>
            <person name="Mobarry C."/>
            <person name="Morris J."/>
            <person name="Moshrefi A."/>
            <person name="Mount S.M."/>
            <person name="Moy M."/>
            <person name="Murphy B."/>
            <person name="Murphy L."/>
            <person name="Muzny D.M."/>
            <person name="Nelson D.L."/>
            <person name="Nelson D.R."/>
            <person name="Nelson K.A."/>
            <person name="Nixon K."/>
            <person name="Nusskern D.R."/>
            <person name="Pacleb J.M."/>
            <person name="Palazzolo M."/>
            <person name="Pittman G.S."/>
            <person name="Pan S."/>
            <person name="Pollard J."/>
            <person name="Puri V."/>
            <person name="Reese M.G."/>
            <person name="Reinert K."/>
            <person name="Remington K."/>
            <person name="Saunders R.D."/>
            <person name="Scheeler F."/>
            <person name="Shen H."/>
            <person name="Shue B.C."/>
            <person name="Siden-Kiamos I."/>
            <person name="Simpson M."/>
            <person name="Skupski M.P."/>
            <person name="Smith T."/>
            <person name="Spier E."/>
            <person name="Spradling A.C."/>
            <person name="Stapleton M."/>
            <person name="Strong R."/>
            <person name="Sun E."/>
            <person name="Svirskas R."/>
            <person name="Tector C."/>
            <person name="Turner R."/>
            <person name="Venter E."/>
            <person name="Wang A.H."/>
            <person name="Wang X."/>
            <person name="Wang Z.Y."/>
            <person name="Wassarman D.A."/>
            <person name="Weinstock G.M."/>
            <person name="Weissenbach J."/>
            <person name="Williams S.M."/>
            <person name="WoodageT"/>
            <person name="Worley K.C."/>
            <person name="Wu D."/>
            <person name="Yang S."/>
            <person name="Yao Q.A."/>
            <person name="Ye J."/>
            <person name="Yeh R.F."/>
            <person name="Zaveri J.S."/>
            <person name="Zhan M."/>
            <person name="Zhang G."/>
            <person name="Zhao Q."/>
            <person name="Zheng L."/>
            <person name="Zheng X.H."/>
            <person name="Zhong F.N."/>
            <person name="Zhong W."/>
            <person name="Zhou X."/>
            <person name="Zhu S."/>
            <person name="Zhu X."/>
            <person name="Smith H.O."/>
            <person name="Gibbs R.A."/>
            <person name="Myers E.W."/>
            <person name="Rubin G.M."/>
            <person name="Venter J.C."/>
        </authorList>
    </citation>
    <scope>NUCLEOTIDE SEQUENCE [LARGE SCALE GENOMIC DNA]</scope>
    <source>
        <strain evidence="22">Berkeley</strain>
    </source>
</reference>
<dbReference type="Gene3D" id="3.40.50.12390">
    <property type="match status" value="2"/>
</dbReference>
<dbReference type="PDB" id="2LYD">
    <property type="method" value="NMR"/>
    <property type="chains" value="B=1322-1355"/>
</dbReference>
<feature type="region of interest" description="Disordered" evidence="13">
    <location>
        <begin position="1496"/>
        <end position="1541"/>
    </location>
</feature>
<dbReference type="InterPro" id="IPR040587">
    <property type="entry name" value="XRN1_DBM"/>
</dbReference>
<feature type="compositionally biased region" description="Polar residues" evidence="13">
    <location>
        <begin position="1159"/>
        <end position="1178"/>
    </location>
</feature>
<evidence type="ECO:0000313" key="21">
    <source>
        <dbReference type="FlyBase" id="FBgn0020261"/>
    </source>
</evidence>
<gene>
    <name evidence="20 21" type="primary">pcm</name>
    <name evidence="20" type="synonym">Dmel\CG3291</name>
    <name evidence="20" type="synonym">DmXrn1</name>
    <name evidence="20" type="synonym">dXRN1</name>
    <name evidence="20" type="synonym">PCM</name>
    <name evidence="20" type="synonym">Pcm</name>
    <name evidence="20" type="synonym">XRN1</name>
    <name evidence="20" type="synonym">Xrn1</name>
    <name evidence="20" type="synonym">XRN1/pcm</name>
    <name evidence="20" type="synonym">Xrn1p</name>
    <name evidence="20 21" type="ORF">CG3291</name>
    <name evidence="20" type="ORF">Dmel_CG3291</name>
</gene>
<reference evidence="20 22" key="2">
    <citation type="journal article" date="2002" name="Genome Biol.">
        <title>Finishing a whole-genome shotgun: release 3 of the Drosophila melanogaster euchromatic genome sequence.</title>
        <authorList>
            <person name="Celniker S.E."/>
            <person name="Wheeler D.A."/>
            <person name="Kronmiller B."/>
            <person name="Carlson J.W."/>
            <person name="Halpern A."/>
            <person name="Patel S."/>
            <person name="Adams M."/>
            <person name="Champe M."/>
            <person name="Dugan S.P."/>
            <person name="Frise E."/>
            <person name="Hodgson A."/>
            <person name="George R.A."/>
            <person name="Hoskins R.A."/>
            <person name="Laverty T."/>
            <person name="Muzny D.M."/>
            <person name="Nelson C.R."/>
            <person name="Pacleb J.M."/>
            <person name="Park S."/>
            <person name="Pfeiffer B.D."/>
            <person name="Richards S."/>
            <person name="Sodergren E.J."/>
            <person name="Svirskas R."/>
            <person name="Tabor P.E."/>
            <person name="Wan K."/>
            <person name="Stapleton M."/>
            <person name="Sutton G.G."/>
            <person name="Venter C."/>
            <person name="Weinstock G."/>
            <person name="Scherer S.E."/>
            <person name="Myers E.W."/>
            <person name="Gibbs R.A."/>
            <person name="Rubin G.M."/>
        </authorList>
    </citation>
    <scope>NUCLEOTIDE SEQUENCE [LARGE SCALE GENOMIC DNA]</scope>
    <source>
        <strain evidence="22">Berkeley</strain>
    </source>
</reference>
<feature type="binding site" evidence="24">
    <location>
        <position position="86"/>
    </location>
    <ligand>
        <name>Mg(2+)</name>
        <dbReference type="ChEBI" id="CHEBI:18420"/>
    </ligand>
</feature>
<keyword evidence="6 12" id="KW-0378">Hydrolase</keyword>
<dbReference type="GO" id="GO:0004534">
    <property type="term" value="F:5'-3' RNA exonuclease activity"/>
    <property type="evidence" value="ECO:0000318"/>
    <property type="project" value="GO_Central"/>
</dbReference>
<evidence type="ECO:0000256" key="8">
    <source>
        <dbReference type="ARBA" id="ARBA00023015"/>
    </source>
</evidence>
<keyword evidence="10" id="KW-0539">Nucleus</keyword>
<dbReference type="ExpressionAtlas" id="E1JJR3">
    <property type="expression patterns" value="baseline and differential"/>
</dbReference>
<keyword evidence="24" id="KW-0479">Metal-binding</keyword>
<dbReference type="OrthoDB" id="372487at2759"/>
<dbReference type="FunCoup" id="E1JJR3">
    <property type="interactions" value="1348"/>
</dbReference>
<feature type="domain" description="Xrn1 helical" evidence="15">
    <location>
        <begin position="393"/>
        <end position="581"/>
    </location>
</feature>
<feature type="domain" description="Exoribonuclease Xrn1 D2/D3" evidence="19">
    <location>
        <begin position="807"/>
        <end position="1029"/>
    </location>
</feature>
<reference evidence="20 22" key="11">
    <citation type="journal article" date="2015" name="G3 (Bethesda)">
        <title>Gene Model Annotations for Drosophila melanogaster: Impact of High-Throughput Data.</title>
        <authorList>
            <consortium name="FlyBase Consortium"/>
            <person name="Matthews B.B."/>
            <person name="Dos Santos G."/>
            <person name="Crosby M.A."/>
            <person name="Emmert D.B."/>
            <person name="St Pierre S.E."/>
            <person name="Gramates L.S."/>
            <person name="Zhou P."/>
            <person name="Schroeder A.J."/>
            <person name="Falls K."/>
            <person name="Strelets V."/>
            <person name="Russo S.M."/>
            <person name="Gelbart W.M."/>
            <person name="null"/>
        </authorList>
    </citation>
    <scope>NUCLEOTIDE SEQUENCE [LARGE SCALE GENOMIC DNA]</scope>
    <source>
        <strain evidence="22">Berkeley</strain>
    </source>
</reference>
<dbReference type="Gene3D" id="2.30.30.750">
    <property type="match status" value="1"/>
</dbReference>
<dbReference type="InterPro" id="IPR040992">
    <property type="entry name" value="XRN1_D1"/>
</dbReference>
<evidence type="ECO:0000256" key="13">
    <source>
        <dbReference type="SAM" id="MobiDB-lite"/>
    </source>
</evidence>
<dbReference type="GO" id="GO:0016075">
    <property type="term" value="P:rRNA catabolic process"/>
    <property type="evidence" value="ECO:0000318"/>
    <property type="project" value="GO_Central"/>
</dbReference>
<feature type="domain" description="5'-3' exoribonuclease 1 D1" evidence="18">
    <location>
        <begin position="637"/>
        <end position="794"/>
    </location>
</feature>
<dbReference type="InterPro" id="IPR047007">
    <property type="entry name" value="XRN1_D1_sf"/>
</dbReference>
<dbReference type="InterPro" id="IPR004859">
    <property type="entry name" value="Xrn1_N"/>
</dbReference>
<dbReference type="GeneID" id="32935"/>
<keyword evidence="7 12" id="KW-0269">Exonuclease</keyword>
<reference evidence="20 22" key="4">
    <citation type="journal article" date="2002" name="Genome Biol.">
        <title>The transposable elements of the Drosophila melanogaster euchromatin: a genomics perspective.</title>
        <authorList>
            <person name="Kaminker J.S."/>
            <person name="Bergman C.M."/>
            <person name="Kronmiller B."/>
            <person name="Carlson J."/>
            <person name="Svirskas R."/>
            <person name="Patel S."/>
            <person name="Frise E."/>
            <person name="Wheeler D.A."/>
            <person name="Lewis S.E."/>
            <person name="Rubin G.M."/>
            <person name="Ashburner M."/>
            <person name="Celniker S.E."/>
        </authorList>
    </citation>
    <scope>NUCLEOTIDE SEQUENCE [LARGE SCALE GENOMIC DNA]</scope>
    <source>
        <strain evidence="22">Berkeley</strain>
    </source>
</reference>
<evidence type="ECO:0000313" key="22">
    <source>
        <dbReference type="Proteomes" id="UP000000803"/>
    </source>
</evidence>
<feature type="compositionally biased region" description="Polar residues" evidence="13">
    <location>
        <begin position="1514"/>
        <end position="1541"/>
    </location>
</feature>
<dbReference type="GO" id="GO:0003723">
    <property type="term" value="F:RNA binding"/>
    <property type="evidence" value="ECO:0000318"/>
    <property type="project" value="GO_Central"/>
</dbReference>
<dbReference type="eggNOG" id="KOG2045">
    <property type="taxonomic scope" value="Eukaryota"/>
</dbReference>
<feature type="domain" description="5-3 exonuclease XRN1 DCP1-binding motif" evidence="17">
    <location>
        <begin position="1328"/>
        <end position="1353"/>
    </location>
</feature>
<evidence type="ECO:0000259" key="16">
    <source>
        <dbReference type="Pfam" id="PF18129"/>
    </source>
</evidence>
<evidence type="ECO:0000256" key="10">
    <source>
        <dbReference type="ARBA" id="ARBA00023242"/>
    </source>
</evidence>
<dbReference type="STRING" id="7227.FBpp0291292"/>
<dbReference type="Pfam" id="PF18334">
    <property type="entry name" value="XRN1_D2_D3"/>
    <property type="match status" value="1"/>
</dbReference>
<dbReference type="EC" id="3.1.13.-" evidence="12"/>
<dbReference type="InterPro" id="IPR041385">
    <property type="entry name" value="SH3_12"/>
</dbReference>
<feature type="compositionally biased region" description="Low complexity" evidence="13">
    <location>
        <begin position="1349"/>
        <end position="1374"/>
    </location>
</feature>
<dbReference type="PANTHER" id="PTHR12341:SF7">
    <property type="entry name" value="5'-3' EXORIBONUCLEASE 1"/>
    <property type="match status" value="1"/>
</dbReference>
<reference evidence="20 22" key="7">
    <citation type="journal article" date="2007" name="Science">
        <title>The Release 5.1 annotation of Drosophila melanogaster heterochromatin.</title>
        <authorList>
            <person name="Smith C.D."/>
            <person name="Shu S."/>
            <person name="Mungall C.J."/>
            <person name="Karpen G.H."/>
        </authorList>
    </citation>
    <scope>NUCLEOTIDE SEQUENCE [LARGE SCALE GENOMIC DNA]</scope>
    <source>
        <strain evidence="22">Berkeley</strain>
    </source>
</reference>
<dbReference type="BioGRID-ORCS" id="32935">
    <property type="hits" value="0 hits in 1 CRISPR screen"/>
</dbReference>
<feature type="compositionally biased region" description="Polar residues" evidence="13">
    <location>
        <begin position="1246"/>
        <end position="1258"/>
    </location>
</feature>
<dbReference type="InterPro" id="IPR027073">
    <property type="entry name" value="5_3_exoribonuclease"/>
</dbReference>
<dbReference type="EMBL" id="AE014298">
    <property type="protein sequence ID" value="ACZ95330.1"/>
    <property type="molecule type" value="Genomic_DNA"/>
</dbReference>
<keyword evidence="5 12" id="KW-0540">Nuclease</keyword>
<feature type="region of interest" description="Disordered" evidence="13">
    <location>
        <begin position="1558"/>
        <end position="1597"/>
    </location>
</feature>
<reference evidence="20 22" key="5">
    <citation type="journal article" date="2002" name="Genome Biol.">
        <title>Heterochromatic sequences in a Drosophila whole-genome shotgun assembly.</title>
        <authorList>
            <person name="Hoskins R.A."/>
            <person name="Smith C.D."/>
            <person name="Carlson J.W."/>
            <person name="Carvalho A.B."/>
            <person name="Halpern A."/>
            <person name="Kaminker J.S."/>
            <person name="Kennedy C."/>
            <person name="Mungall C.J."/>
            <person name="Sullivan B.A."/>
            <person name="Sutton G.G."/>
            <person name="Yasuhara J.C."/>
            <person name="Wakimoto B.T."/>
            <person name="Myers E.W."/>
            <person name="Celniker S.E."/>
            <person name="Rubin G.M."/>
            <person name="Karpen G.H."/>
        </authorList>
    </citation>
    <scope>NUCLEOTIDE SEQUENCE [LARGE SCALE GENOMIC DNA]</scope>
    <source>
        <strain evidence="22">Berkeley</strain>
    </source>
</reference>
<feature type="binding site" evidence="24">
    <location>
        <position position="35"/>
    </location>
    <ligand>
        <name>Mg(2+)</name>
        <dbReference type="ChEBI" id="CHEBI:18420"/>
    </ligand>
</feature>
<keyword evidence="4" id="KW-0507">mRNA processing</keyword>
<dbReference type="GO" id="GO:0046529">
    <property type="term" value="P:imaginal disc fusion, thorax closure"/>
    <property type="evidence" value="ECO:0000315"/>
    <property type="project" value="FlyBase"/>
</dbReference>
<name>E1JJR3_DROME</name>
<dbReference type="GO" id="GO:0035194">
    <property type="term" value="P:regulatory ncRNA-mediated post-transcriptional gene silencing"/>
    <property type="evidence" value="ECO:0000315"/>
    <property type="project" value="FlyBase"/>
</dbReference>
<dbReference type="GlyGen" id="E1JJR3">
    <property type="glycosylation" value="1 site"/>
</dbReference>
<dbReference type="Gene3D" id="2.170.260.40">
    <property type="match status" value="1"/>
</dbReference>
<dbReference type="GO" id="GO:0006353">
    <property type="term" value="P:DNA-templated transcription termination"/>
    <property type="evidence" value="ECO:0007669"/>
    <property type="project" value="UniProtKB-KW"/>
</dbReference>
<dbReference type="Bgee" id="FBgn0020261">
    <property type="expression patterns" value="Expressed in egg cell and 82 other cell types or tissues"/>
</dbReference>
<dbReference type="AGR" id="FB:FBgn0020261"/>
<dbReference type="SMR" id="E1JJR3"/>
<dbReference type="Pfam" id="PF03159">
    <property type="entry name" value="XRN_N"/>
    <property type="match status" value="1"/>
</dbReference>
<dbReference type="EvolutionaryTrace" id="E1JJR3"/>